<keyword evidence="8 11" id="KW-0472">Membrane</keyword>
<dbReference type="Gene3D" id="1.20.1080.10">
    <property type="entry name" value="Glycerol uptake facilitator protein"/>
    <property type="match status" value="1"/>
</dbReference>
<feature type="compositionally biased region" description="Polar residues" evidence="10">
    <location>
        <begin position="440"/>
        <end position="460"/>
    </location>
</feature>
<dbReference type="PROSITE" id="PS50089">
    <property type="entry name" value="ZF_RING_2"/>
    <property type="match status" value="1"/>
</dbReference>
<dbReference type="Pfam" id="PF13639">
    <property type="entry name" value="zf-RING_2"/>
    <property type="match status" value="1"/>
</dbReference>
<evidence type="ECO:0000256" key="11">
    <source>
        <dbReference type="SAM" id="Phobius"/>
    </source>
</evidence>
<evidence type="ECO:0000313" key="13">
    <source>
        <dbReference type="EMBL" id="KAF2581176.1"/>
    </source>
</evidence>
<evidence type="ECO:0000256" key="6">
    <source>
        <dbReference type="ARBA" id="ARBA00022833"/>
    </source>
</evidence>
<dbReference type="PRINTS" id="PR00783">
    <property type="entry name" value="MINTRINSICP"/>
</dbReference>
<evidence type="ECO:0000256" key="2">
    <source>
        <dbReference type="ARBA" id="ARBA00022448"/>
    </source>
</evidence>
<dbReference type="EMBL" id="QGKW02001660">
    <property type="protein sequence ID" value="KAF2581176.1"/>
    <property type="molecule type" value="Genomic_DNA"/>
</dbReference>
<accession>A0A8S9JIA2</accession>
<feature type="region of interest" description="Disordered" evidence="10">
    <location>
        <begin position="1"/>
        <end position="22"/>
    </location>
</feature>
<evidence type="ECO:0000256" key="3">
    <source>
        <dbReference type="ARBA" id="ARBA00022692"/>
    </source>
</evidence>
<evidence type="ECO:0000256" key="10">
    <source>
        <dbReference type="SAM" id="MobiDB-lite"/>
    </source>
</evidence>
<dbReference type="FunFam" id="3.30.40.10:FF:000538">
    <property type="entry name" value="E3 ubiquitin-protein ligase MBR2 isoform A"/>
    <property type="match status" value="1"/>
</dbReference>
<protein>
    <recommendedName>
        <fullName evidence="12">RING-type domain-containing protein</fullName>
    </recommendedName>
</protein>
<comment type="caution">
    <text evidence="13">The sequence shown here is derived from an EMBL/GenBank/DDBJ whole genome shotgun (WGS) entry which is preliminary data.</text>
</comment>
<evidence type="ECO:0000256" key="5">
    <source>
        <dbReference type="ARBA" id="ARBA00022771"/>
    </source>
</evidence>
<evidence type="ECO:0000313" key="14">
    <source>
        <dbReference type="Proteomes" id="UP000712281"/>
    </source>
</evidence>
<keyword evidence="2" id="KW-0813">Transport</keyword>
<keyword evidence="3 11" id="KW-0812">Transmembrane</keyword>
<feature type="region of interest" description="Disordered" evidence="10">
    <location>
        <begin position="215"/>
        <end position="247"/>
    </location>
</feature>
<feature type="domain" description="RING-type" evidence="12">
    <location>
        <begin position="598"/>
        <end position="640"/>
    </location>
</feature>
<dbReference type="InterPro" id="IPR011016">
    <property type="entry name" value="Znf_RING-CH"/>
</dbReference>
<comment type="subcellular location">
    <subcellularLocation>
        <location evidence="1">Membrane</location>
        <topology evidence="1">Multi-pass membrane protein</topology>
    </subcellularLocation>
</comment>
<keyword evidence="5 9" id="KW-0863">Zinc-finger</keyword>
<dbReference type="AlphaFoldDB" id="A0A8S9JIA2"/>
<dbReference type="Pfam" id="PF00230">
    <property type="entry name" value="MIP"/>
    <property type="match status" value="1"/>
</dbReference>
<keyword evidence="4" id="KW-0479">Metal-binding</keyword>
<dbReference type="PROSITE" id="PS00221">
    <property type="entry name" value="MIP"/>
    <property type="match status" value="1"/>
</dbReference>
<sequence>MAKDVEGAEGVTARDYEDPPPTPFFDAEELTKWSLYRAVIAEFVATLLFLYVTVLTVIGYKISSDTKAGGDDCGGVGILGISWAFGGMIFILVYCTAGISGGHINPAVTFGLFLARKVSLVRAVLYMVAQCLGAICGVGFVKAFQSAYYVRYGGGANSLADGYSTGTGLAAEIIGTFVLVKKFHVVLPHGSGTSENNRPHAYLAENLLSEGVPVSSHWNSSTGPNAYTAPGHGVERPHYNPGTSGPSHVPFMSSAVSAPHETYVTSASASNCNSHTWSNDSYADLPMENMRGSLKRKAPYDASNYEMGSSSQYHGDRASSDMHFPSELHMGKSITHDHDPHYMPWPMDPTHRSNNLSIRGESSSRNVRSRPTLDLETGLDSHPTHHNVEHPSSGQFPGQASHRDKDWWNCPRLSPVPGDINGFSPETSNFLPGRSVVNNTSGDTSGYHQGITGNRNSTASHCFPGTSTQSPSSSRFSHRSTPTYRASSNGLRLGHVASSSADRSHFVNETYPSRHLRPPPHISWRSNGRPGRRRSSYERFQPHIDEAALHERFSSQELLALGERIGSVNTGLSNNSISSCLSETTYYPLYQTDELRKCAICLEEYVEGEELGELKGCGHDYHGGCIKKWLSMKNSCPICKSPALPDASSKNP</sequence>
<dbReference type="SUPFAM" id="SSF81338">
    <property type="entry name" value="Aquaporin-like"/>
    <property type="match status" value="1"/>
</dbReference>
<dbReference type="InterPro" id="IPR034294">
    <property type="entry name" value="Aquaporin_transptr"/>
</dbReference>
<evidence type="ECO:0000256" key="8">
    <source>
        <dbReference type="ARBA" id="ARBA00023136"/>
    </source>
</evidence>
<feature type="region of interest" description="Disordered" evidence="10">
    <location>
        <begin position="510"/>
        <end position="536"/>
    </location>
</feature>
<organism evidence="13 14">
    <name type="scientific">Brassica cretica</name>
    <name type="common">Mustard</name>
    <dbReference type="NCBI Taxonomy" id="69181"/>
    <lineage>
        <taxon>Eukaryota</taxon>
        <taxon>Viridiplantae</taxon>
        <taxon>Streptophyta</taxon>
        <taxon>Embryophyta</taxon>
        <taxon>Tracheophyta</taxon>
        <taxon>Spermatophyta</taxon>
        <taxon>Magnoliopsida</taxon>
        <taxon>eudicotyledons</taxon>
        <taxon>Gunneridae</taxon>
        <taxon>Pentapetalae</taxon>
        <taxon>rosids</taxon>
        <taxon>malvids</taxon>
        <taxon>Brassicales</taxon>
        <taxon>Brassicaceae</taxon>
        <taxon>Brassiceae</taxon>
        <taxon>Brassica</taxon>
    </lineage>
</organism>
<feature type="region of interest" description="Disordered" evidence="10">
    <location>
        <begin position="440"/>
        <end position="488"/>
    </location>
</feature>
<evidence type="ECO:0000256" key="9">
    <source>
        <dbReference type="PROSITE-ProRule" id="PRU00175"/>
    </source>
</evidence>
<feature type="region of interest" description="Disordered" evidence="10">
    <location>
        <begin position="353"/>
        <end position="408"/>
    </location>
</feature>
<feature type="transmembrane region" description="Helical" evidence="11">
    <location>
        <begin position="80"/>
        <end position="99"/>
    </location>
</feature>
<dbReference type="Gene3D" id="3.30.40.10">
    <property type="entry name" value="Zinc/RING finger domain, C3HC4 (zinc finger)"/>
    <property type="match status" value="1"/>
</dbReference>
<dbReference type="Proteomes" id="UP000712281">
    <property type="component" value="Unassembled WGS sequence"/>
</dbReference>
<reference evidence="13" key="1">
    <citation type="submission" date="2019-12" db="EMBL/GenBank/DDBJ databases">
        <title>Genome sequencing and annotation of Brassica cretica.</title>
        <authorList>
            <person name="Studholme D.J."/>
            <person name="Sarris P.F."/>
        </authorList>
    </citation>
    <scope>NUCLEOTIDE SEQUENCE</scope>
    <source>
        <strain evidence="13">PFS-001/15</strain>
        <tissue evidence="13">Leaf</tissue>
    </source>
</reference>
<proteinExistence type="predicted"/>
<evidence type="ECO:0000256" key="1">
    <source>
        <dbReference type="ARBA" id="ARBA00004141"/>
    </source>
</evidence>
<dbReference type="SMART" id="SM00184">
    <property type="entry name" value="RING"/>
    <property type="match status" value="1"/>
</dbReference>
<dbReference type="GO" id="GO:0015267">
    <property type="term" value="F:channel activity"/>
    <property type="evidence" value="ECO:0007669"/>
    <property type="project" value="InterPro"/>
</dbReference>
<dbReference type="GO" id="GO:0016020">
    <property type="term" value="C:membrane"/>
    <property type="evidence" value="ECO:0007669"/>
    <property type="project" value="UniProtKB-SubCell"/>
</dbReference>
<dbReference type="InterPro" id="IPR001841">
    <property type="entry name" value="Znf_RING"/>
</dbReference>
<evidence type="ECO:0000256" key="7">
    <source>
        <dbReference type="ARBA" id="ARBA00022989"/>
    </source>
</evidence>
<feature type="compositionally biased region" description="Polar residues" evidence="10">
    <location>
        <begin position="353"/>
        <end position="366"/>
    </location>
</feature>
<feature type="compositionally biased region" description="Low complexity" evidence="10">
    <location>
        <begin position="466"/>
        <end position="483"/>
    </location>
</feature>
<feature type="transmembrane region" description="Helical" evidence="11">
    <location>
        <begin position="39"/>
        <end position="60"/>
    </location>
</feature>
<keyword evidence="7 11" id="KW-1133">Transmembrane helix</keyword>
<dbReference type="InterPro" id="IPR022357">
    <property type="entry name" value="MIP_CS"/>
</dbReference>
<dbReference type="InterPro" id="IPR023271">
    <property type="entry name" value="Aquaporin-like"/>
</dbReference>
<dbReference type="SMART" id="SM00744">
    <property type="entry name" value="RINGv"/>
    <property type="match status" value="1"/>
</dbReference>
<feature type="transmembrane region" description="Helical" evidence="11">
    <location>
        <begin position="120"/>
        <end position="141"/>
    </location>
</feature>
<feature type="compositionally biased region" description="Polar residues" evidence="10">
    <location>
        <begin position="216"/>
        <end position="225"/>
    </location>
</feature>
<keyword evidence="6" id="KW-0862">Zinc</keyword>
<feature type="compositionally biased region" description="Basic and acidic residues" evidence="10">
    <location>
        <begin position="1"/>
        <end position="17"/>
    </location>
</feature>
<dbReference type="CDD" id="cd16469">
    <property type="entry name" value="RING-H2_RNF24-like"/>
    <property type="match status" value="1"/>
</dbReference>
<evidence type="ECO:0000259" key="12">
    <source>
        <dbReference type="PROSITE" id="PS50089"/>
    </source>
</evidence>
<dbReference type="SUPFAM" id="SSF57850">
    <property type="entry name" value="RING/U-box"/>
    <property type="match status" value="1"/>
</dbReference>
<name>A0A8S9JIA2_BRACR</name>
<dbReference type="InterPro" id="IPR000425">
    <property type="entry name" value="MIP"/>
</dbReference>
<evidence type="ECO:0000256" key="4">
    <source>
        <dbReference type="ARBA" id="ARBA00022723"/>
    </source>
</evidence>
<dbReference type="GO" id="GO:0008270">
    <property type="term" value="F:zinc ion binding"/>
    <property type="evidence" value="ECO:0007669"/>
    <property type="project" value="UniProtKB-KW"/>
</dbReference>
<dbReference type="InterPro" id="IPR013083">
    <property type="entry name" value="Znf_RING/FYVE/PHD"/>
</dbReference>
<dbReference type="PANTHER" id="PTHR45687">
    <property type="entry name" value="AQUAPORIN OR AQUAGLYCEROPORIN RELATED"/>
    <property type="match status" value="1"/>
</dbReference>
<gene>
    <name evidence="13" type="ORF">F2Q68_00001529</name>
</gene>